<feature type="domain" description="Glycerol-3-phosphate dehydrogenase NAD-dependent C-terminal" evidence="4">
    <location>
        <begin position="163"/>
        <end position="276"/>
    </location>
</feature>
<dbReference type="EMBL" id="CABVLZ010000004">
    <property type="protein sequence ID" value="VVU95189.1"/>
    <property type="molecule type" value="Genomic_DNA"/>
</dbReference>
<dbReference type="GO" id="GO:0005829">
    <property type="term" value="C:cytosol"/>
    <property type="evidence" value="ECO:0007669"/>
    <property type="project" value="TreeGrafter"/>
</dbReference>
<evidence type="ECO:0000256" key="1">
    <source>
        <dbReference type="ARBA" id="ARBA00011009"/>
    </source>
</evidence>
<dbReference type="Gene3D" id="3.40.50.720">
    <property type="entry name" value="NAD(P)-binding Rossmann-like Domain"/>
    <property type="match status" value="1"/>
</dbReference>
<reference evidence="5" key="1">
    <citation type="submission" date="2019-09" db="EMBL/GenBank/DDBJ databases">
        <authorList>
            <person name="Needham M D."/>
        </authorList>
    </citation>
    <scope>NUCLEOTIDE SEQUENCE</scope>
</reference>
<gene>
    <name evidence="5" type="ORF">CPAV1605_914</name>
</gene>
<dbReference type="PANTHER" id="PTHR11728:SF1">
    <property type="entry name" value="GLYCEROL-3-PHOSPHATE DEHYDROGENASE [NAD(+)] 2, CHLOROPLASTIC"/>
    <property type="match status" value="1"/>
</dbReference>
<dbReference type="SUPFAM" id="SSF51735">
    <property type="entry name" value="NAD(P)-binding Rossmann-fold domains"/>
    <property type="match status" value="1"/>
</dbReference>
<protein>
    <submittedName>
        <fullName evidence="5">NAD-dependent glycerol-3-phosphate dehydrogenase C-terminus</fullName>
    </submittedName>
</protein>
<dbReference type="PANTHER" id="PTHR11728">
    <property type="entry name" value="GLYCEROL-3-PHOSPHATE DEHYDROGENASE"/>
    <property type="match status" value="1"/>
</dbReference>
<dbReference type="GO" id="GO:0046168">
    <property type="term" value="P:glycerol-3-phosphate catabolic process"/>
    <property type="evidence" value="ECO:0007669"/>
    <property type="project" value="InterPro"/>
</dbReference>
<dbReference type="InterPro" id="IPR013328">
    <property type="entry name" value="6PGD_dom2"/>
</dbReference>
<name>A0A5E8CKI3_9ZZZZ</name>
<accession>A0A5E8CKI3</accession>
<dbReference type="Pfam" id="PF01210">
    <property type="entry name" value="NAD_Gly3P_dh_N"/>
    <property type="match status" value="1"/>
</dbReference>
<evidence type="ECO:0000259" key="3">
    <source>
        <dbReference type="Pfam" id="PF01210"/>
    </source>
</evidence>
<feature type="domain" description="Glycerol-3-phosphate dehydrogenase NAD-dependent N-terminal" evidence="3">
    <location>
        <begin position="3"/>
        <end position="140"/>
    </location>
</feature>
<dbReference type="InterPro" id="IPR011128">
    <property type="entry name" value="G3P_DH_NAD-dep_N"/>
</dbReference>
<dbReference type="SUPFAM" id="SSF48179">
    <property type="entry name" value="6-phosphogluconate dehydrogenase C-terminal domain-like"/>
    <property type="match status" value="1"/>
</dbReference>
<sequence length="299" mass="33916">MNIGIFGTGHFALAIGYLINLNKHRITFIGRDASQLRELKEKKRNSKYHSYIFENGLETKSLENYISGFDILFYCLPSSCLQLIRYDKNIPIIFTCKGFSKDFIFNTFSNYGILSGGSYSSEIMNNIPCYMTISSNKDELCSLVSHVIKSKQCILSFNNQPSSIELLGIFKNILAIFCGIINELGMGKNIEAAFLSKIIKKLNKIIDFDEASFIEPAGIGDMFLSCSSTKSRNYSFGKNLMTKKTEPDSNTLVEGFISLRNMKQNLNNDFIIDLNIIIEKIINNYSSEDIKEEILKIIY</sequence>
<dbReference type="InterPro" id="IPR006168">
    <property type="entry name" value="G3P_DH_NAD-dep"/>
</dbReference>
<dbReference type="PIRSF" id="PIRSF000114">
    <property type="entry name" value="Glycerol-3-P_dh"/>
    <property type="match status" value="1"/>
</dbReference>
<evidence type="ECO:0000259" key="4">
    <source>
        <dbReference type="Pfam" id="PF07479"/>
    </source>
</evidence>
<dbReference type="GO" id="GO:0016616">
    <property type="term" value="F:oxidoreductase activity, acting on the CH-OH group of donors, NAD or NADP as acceptor"/>
    <property type="evidence" value="ECO:0007669"/>
    <property type="project" value="InterPro"/>
</dbReference>
<dbReference type="InterPro" id="IPR008927">
    <property type="entry name" value="6-PGluconate_DH-like_C_sf"/>
</dbReference>
<dbReference type="GO" id="GO:0051287">
    <property type="term" value="F:NAD binding"/>
    <property type="evidence" value="ECO:0007669"/>
    <property type="project" value="InterPro"/>
</dbReference>
<dbReference type="AlphaFoldDB" id="A0A5E8CKI3"/>
<evidence type="ECO:0000256" key="2">
    <source>
        <dbReference type="ARBA" id="ARBA00023002"/>
    </source>
</evidence>
<dbReference type="GO" id="GO:0005975">
    <property type="term" value="P:carbohydrate metabolic process"/>
    <property type="evidence" value="ECO:0007669"/>
    <property type="project" value="InterPro"/>
</dbReference>
<proteinExistence type="inferred from homology"/>
<evidence type="ECO:0000313" key="5">
    <source>
        <dbReference type="EMBL" id="VVU95189.1"/>
    </source>
</evidence>
<dbReference type="InterPro" id="IPR006109">
    <property type="entry name" value="G3P_DH_NAD-dep_C"/>
</dbReference>
<dbReference type="InterPro" id="IPR036291">
    <property type="entry name" value="NAD(P)-bd_dom_sf"/>
</dbReference>
<comment type="similarity">
    <text evidence="1">Belongs to the NAD-dependent glycerol-3-phosphate dehydrogenase family.</text>
</comment>
<keyword evidence="2" id="KW-0560">Oxidoreductase</keyword>
<dbReference type="Pfam" id="PF07479">
    <property type="entry name" value="NAD_Gly3P_dh_C"/>
    <property type="match status" value="1"/>
</dbReference>
<organism evidence="5">
    <name type="scientific">seawater metagenome</name>
    <dbReference type="NCBI Taxonomy" id="1561972"/>
    <lineage>
        <taxon>unclassified sequences</taxon>
        <taxon>metagenomes</taxon>
        <taxon>ecological metagenomes</taxon>
    </lineage>
</organism>
<dbReference type="Gene3D" id="1.10.1040.10">
    <property type="entry name" value="N-(1-d-carboxylethyl)-l-norvaline Dehydrogenase, domain 2"/>
    <property type="match status" value="1"/>
</dbReference>